<dbReference type="Gene3D" id="2.60.120.430">
    <property type="entry name" value="Galactose-binding lectin"/>
    <property type="match status" value="1"/>
</dbReference>
<evidence type="ECO:0000256" key="3">
    <source>
        <dbReference type="ARBA" id="ARBA00023277"/>
    </source>
</evidence>
<name>A0ABW1IST5_9BACL</name>
<keyword evidence="9" id="KW-1185">Reference proteome</keyword>
<keyword evidence="3" id="KW-0119">Carbohydrate metabolism</keyword>
<dbReference type="InterPro" id="IPR015943">
    <property type="entry name" value="WD40/YVTN_repeat-like_dom_sf"/>
</dbReference>
<feature type="domain" description="SLH" evidence="7">
    <location>
        <begin position="986"/>
        <end position="1042"/>
    </location>
</feature>
<dbReference type="Pfam" id="PF21582">
    <property type="entry name" value="CBM30"/>
    <property type="match status" value="1"/>
</dbReference>
<keyword evidence="4" id="KW-0326">Glycosidase</keyword>
<dbReference type="EMBL" id="JBHSQV010000176">
    <property type="protein sequence ID" value="MFC5988118.1"/>
    <property type="molecule type" value="Genomic_DNA"/>
</dbReference>
<evidence type="ECO:0000313" key="9">
    <source>
        <dbReference type="Proteomes" id="UP001596250"/>
    </source>
</evidence>
<evidence type="ECO:0000256" key="1">
    <source>
        <dbReference type="ARBA" id="ARBA00022729"/>
    </source>
</evidence>
<protein>
    <submittedName>
        <fullName evidence="8">S-layer homology domain-containing protein</fullName>
    </submittedName>
</protein>
<dbReference type="InterPro" id="IPR008979">
    <property type="entry name" value="Galactose-bd-like_sf"/>
</dbReference>
<comment type="similarity">
    <text evidence="6">Belongs to the glycosyl hydrolase 74 family.</text>
</comment>
<dbReference type="InterPro" id="IPR048758">
    <property type="entry name" value="CBM30"/>
</dbReference>
<evidence type="ECO:0000313" key="8">
    <source>
        <dbReference type="EMBL" id="MFC5988118.1"/>
    </source>
</evidence>
<dbReference type="Pfam" id="PF00395">
    <property type="entry name" value="SLH"/>
    <property type="match status" value="2"/>
</dbReference>
<dbReference type="Gene3D" id="2.130.10.10">
    <property type="entry name" value="YVTN repeat-like/Quinoprotein amine dehydrogenase"/>
    <property type="match status" value="2"/>
</dbReference>
<reference evidence="9" key="1">
    <citation type="journal article" date="2019" name="Int. J. Syst. Evol. Microbiol.">
        <title>The Global Catalogue of Microorganisms (GCM) 10K type strain sequencing project: providing services to taxonomists for standard genome sequencing and annotation.</title>
        <authorList>
            <consortium name="The Broad Institute Genomics Platform"/>
            <consortium name="The Broad Institute Genome Sequencing Center for Infectious Disease"/>
            <person name="Wu L."/>
            <person name="Ma J."/>
        </authorList>
    </citation>
    <scope>NUCLEOTIDE SEQUENCE [LARGE SCALE GENOMIC DNA]</scope>
    <source>
        <strain evidence="9">CCM 8749</strain>
    </source>
</reference>
<dbReference type="SUPFAM" id="SSF110296">
    <property type="entry name" value="Oligoxyloglucan reducing end-specific cellobiohydrolase"/>
    <property type="match status" value="2"/>
</dbReference>
<dbReference type="SUPFAM" id="SSF49785">
    <property type="entry name" value="Galactose-binding domain-like"/>
    <property type="match status" value="1"/>
</dbReference>
<dbReference type="PANTHER" id="PTHR43739:SF2">
    <property type="entry name" value="OLIGOXYLOGLUCAN-REDUCING END-SPECIFIC XYLOGLUCANASE-RELATED"/>
    <property type="match status" value="1"/>
</dbReference>
<dbReference type="InterPro" id="IPR052025">
    <property type="entry name" value="Xyloglucanase_GH74"/>
</dbReference>
<dbReference type="PANTHER" id="PTHR43739">
    <property type="entry name" value="XYLOGLUCANASE (EUROFUNG)"/>
    <property type="match status" value="1"/>
</dbReference>
<sequence length="1042" mass="112723">MVYVRTDMGGAYRWDSENELWIQLLDWVGFDEWSKAGVDALATDAMDPDRLYLVVGTYTNSWDPDNGYILRSTDRGETFEATELPFKAGGNMPGRSMGERLMIDPNDNSIIYYGARSGNGLWKSTDYGVTWSKVESFPNAGTYVENPDYEYQADIVGLSWITFDPTTGSAGEATQTIYVGVADKAESVYRSTDGGVTWEAVPGQPTGYLPHHGVLASTGMLYISYSDGVGPYDGEKGEVWKFDTKTGEWTEISPVPASSEDSNWGYGGIAVDAQNPDTVMVATLNTWWPDEHIYRSTDGGESWTEMWQLGEYPNRINRFTLDYSIAPWLDWGDKNKALPEISPKLGWMIGDLEIDPFNSDRIMYGTGATIWGSENITALDTEDGIVHMKVMANGIEETNVLGLISPPSGAPLISSMGDIGGFRHADLTKAPEMMTNPLISNSHDLDYAELNPDIVVRVGEGGVIGISTDNGKSWIPGRTIEGAAEGGGWVALSADASSLVWAPAGAPVSYSTDLGQSWTASQGIPADAIVSSDRVNPNLIYGLHDGVFYVSKDGGATFEATVNEGLPTIMTSKIKAVPGQEGHVWLGSAKSNSEEESVYGLWQTADAGQTFTKLDNIDEAATVGFGKAAPGEDYMAIYTYGNIDGQYGIFRSDDAGATWIRINDDKHQFASANRAITGDPRVYGRVYVGGNGFGINIGDIAGSEMPEYIDNSGESTTASSQGVYQGTLPGGWLSAWGGATPEKTENDSTPIDSEVKYNGIGAMKYNITAEDDASGAGWNSGMYKSDWSKFDLFEFEQTGYLQFMIKGAEGGENFNIQLMDGTETSTRSISVSDYATVGTDWTEVRIPIADFAAGESGVDLSQVGIVLSGSPVTFWIAEIVFEKEVAQSSFEDLGEVEWAKTSIEKLTKQGIIKGTSASTFSPLDDMTKSEFFRLLTKFLYLTGVENFVDGQLTSIDSITRLDMMLCTAKALEVRGLLNPEGQTIPAGMFEDQGELASDAAPYIAALVNEGIIKGDGTLLNLQDTLTRAEAVVLLDQLAEWLN</sequence>
<feature type="domain" description="SLH" evidence="7">
    <location>
        <begin position="886"/>
        <end position="949"/>
    </location>
</feature>
<evidence type="ECO:0000259" key="7">
    <source>
        <dbReference type="PROSITE" id="PS51272"/>
    </source>
</evidence>
<organism evidence="8 9">
    <name type="scientific">Marinicrinis lubricantis</name>
    <dbReference type="NCBI Taxonomy" id="2086470"/>
    <lineage>
        <taxon>Bacteria</taxon>
        <taxon>Bacillati</taxon>
        <taxon>Bacillota</taxon>
        <taxon>Bacilli</taxon>
        <taxon>Bacillales</taxon>
        <taxon>Paenibacillaceae</taxon>
    </lineage>
</organism>
<accession>A0ABW1IST5</accession>
<dbReference type="RefSeq" id="WP_379895562.1">
    <property type="nucleotide sequence ID" value="NZ_CBCSCT010000021.1"/>
</dbReference>
<evidence type="ECO:0000256" key="6">
    <source>
        <dbReference type="ARBA" id="ARBA00037986"/>
    </source>
</evidence>
<keyword evidence="2" id="KW-0378">Hydrolase</keyword>
<keyword evidence="5" id="KW-0624">Polysaccharide degradation</keyword>
<dbReference type="InterPro" id="IPR001119">
    <property type="entry name" value="SLH_dom"/>
</dbReference>
<evidence type="ECO:0000256" key="5">
    <source>
        <dbReference type="ARBA" id="ARBA00023326"/>
    </source>
</evidence>
<dbReference type="CDD" id="cd15482">
    <property type="entry name" value="Sialidase_non-viral"/>
    <property type="match status" value="2"/>
</dbReference>
<evidence type="ECO:0000256" key="2">
    <source>
        <dbReference type="ARBA" id="ARBA00022801"/>
    </source>
</evidence>
<dbReference type="PROSITE" id="PS51272">
    <property type="entry name" value="SLH"/>
    <property type="match status" value="2"/>
</dbReference>
<evidence type="ECO:0000256" key="4">
    <source>
        <dbReference type="ARBA" id="ARBA00023295"/>
    </source>
</evidence>
<dbReference type="Proteomes" id="UP001596250">
    <property type="component" value="Unassembled WGS sequence"/>
</dbReference>
<comment type="caution">
    <text evidence="8">The sequence shown here is derived from an EMBL/GenBank/DDBJ whole genome shotgun (WGS) entry which is preliminary data.</text>
</comment>
<proteinExistence type="inferred from homology"/>
<keyword evidence="1" id="KW-0732">Signal</keyword>
<gene>
    <name evidence="8" type="ORF">ACFPXP_17080</name>
</gene>